<dbReference type="RefSeq" id="WP_213983766.1">
    <property type="nucleotide sequence ID" value="NZ_JAFMNX010000001.1"/>
</dbReference>
<comment type="caution">
    <text evidence="1">The sequence shown here is derived from an EMBL/GenBank/DDBJ whole genome shotgun (WGS) entry which is preliminary data.</text>
</comment>
<proteinExistence type="predicted"/>
<gene>
    <name evidence="1" type="ORF">JYU29_05870</name>
</gene>
<name>A0ABS5RT95_9HYPH</name>
<dbReference type="Proteomes" id="UP001297272">
    <property type="component" value="Unassembled WGS sequence"/>
</dbReference>
<protein>
    <recommendedName>
        <fullName evidence="3">Pyocin activator protein PrtN</fullName>
    </recommendedName>
</protein>
<dbReference type="EMBL" id="JAFMNX010000001">
    <property type="protein sequence ID" value="MBS9720214.1"/>
    <property type="molecule type" value="Genomic_DNA"/>
</dbReference>
<evidence type="ECO:0000313" key="1">
    <source>
        <dbReference type="EMBL" id="MBS9720214.1"/>
    </source>
</evidence>
<evidence type="ECO:0008006" key="3">
    <source>
        <dbReference type="Google" id="ProtNLM"/>
    </source>
</evidence>
<sequence length="97" mass="10820">MTAPAHHPKANSVRFTVQPRLVPALKAARFLHLSLLEFRDKLPALRKEGFPAPCPVTGHFDLVAMQTWQDRRSGLTGSEPQLEDHAAVMRQRIADLG</sequence>
<accession>A0ABS5RT95</accession>
<reference evidence="1 2" key="1">
    <citation type="submission" date="2021-03" db="EMBL/GenBank/DDBJ databases">
        <title>Tianweitania aestuarii sp. nov., isolated from a tidal flat.</title>
        <authorList>
            <person name="Park S."/>
            <person name="Yoon J.-H."/>
        </authorList>
    </citation>
    <scope>NUCLEOTIDE SEQUENCE [LARGE SCALE GENOMIC DNA]</scope>
    <source>
        <strain evidence="1 2">BSSL-BM11</strain>
    </source>
</reference>
<evidence type="ECO:0000313" key="2">
    <source>
        <dbReference type="Proteomes" id="UP001297272"/>
    </source>
</evidence>
<keyword evidence="2" id="KW-1185">Reference proteome</keyword>
<organism evidence="1 2">
    <name type="scientific">Tianweitania aestuarii</name>
    <dbReference type="NCBI Taxonomy" id="2814886"/>
    <lineage>
        <taxon>Bacteria</taxon>
        <taxon>Pseudomonadati</taxon>
        <taxon>Pseudomonadota</taxon>
        <taxon>Alphaproteobacteria</taxon>
        <taxon>Hyphomicrobiales</taxon>
        <taxon>Phyllobacteriaceae</taxon>
        <taxon>Tianweitania</taxon>
    </lineage>
</organism>